<evidence type="ECO:0000256" key="1">
    <source>
        <dbReference type="SAM" id="MobiDB-lite"/>
    </source>
</evidence>
<proteinExistence type="predicted"/>
<comment type="caution">
    <text evidence="2">The sequence shown here is derived from an EMBL/GenBank/DDBJ whole genome shotgun (WGS) entry which is preliminary data.</text>
</comment>
<evidence type="ECO:0000313" key="2">
    <source>
        <dbReference type="EMBL" id="GFO44069.1"/>
    </source>
</evidence>
<gene>
    <name evidence="2" type="ORF">PoB_007057400</name>
</gene>
<dbReference type="Proteomes" id="UP000735302">
    <property type="component" value="Unassembled WGS sequence"/>
</dbReference>
<evidence type="ECO:0000313" key="3">
    <source>
        <dbReference type="Proteomes" id="UP000735302"/>
    </source>
</evidence>
<name>A0AAV4DJ70_9GAST</name>
<accession>A0AAV4DJ70</accession>
<reference evidence="2 3" key="1">
    <citation type="journal article" date="2021" name="Elife">
        <title>Chloroplast acquisition without the gene transfer in kleptoplastic sea slugs, Plakobranchus ocellatus.</title>
        <authorList>
            <person name="Maeda T."/>
            <person name="Takahashi S."/>
            <person name="Yoshida T."/>
            <person name="Shimamura S."/>
            <person name="Takaki Y."/>
            <person name="Nagai Y."/>
            <person name="Toyoda A."/>
            <person name="Suzuki Y."/>
            <person name="Arimoto A."/>
            <person name="Ishii H."/>
            <person name="Satoh N."/>
            <person name="Nishiyama T."/>
            <person name="Hasebe M."/>
            <person name="Maruyama T."/>
            <person name="Minagawa J."/>
            <person name="Obokata J."/>
            <person name="Shigenobu S."/>
        </authorList>
    </citation>
    <scope>NUCLEOTIDE SEQUENCE [LARGE SCALE GENOMIC DNA]</scope>
</reference>
<dbReference type="AlphaFoldDB" id="A0AAV4DJ70"/>
<sequence>MEPGLCPLKILQEFLSYPLVCWPNCGEQSAASRDVRPGSQGRKMPVRLRNGKTRSSLIYKMIVSTGSNDHSQIVSTGSSDHSQIVLTGSSDHSQIVSTGSSDHSQIV</sequence>
<organism evidence="2 3">
    <name type="scientific">Plakobranchus ocellatus</name>
    <dbReference type="NCBI Taxonomy" id="259542"/>
    <lineage>
        <taxon>Eukaryota</taxon>
        <taxon>Metazoa</taxon>
        <taxon>Spiralia</taxon>
        <taxon>Lophotrochozoa</taxon>
        <taxon>Mollusca</taxon>
        <taxon>Gastropoda</taxon>
        <taxon>Heterobranchia</taxon>
        <taxon>Euthyneura</taxon>
        <taxon>Panpulmonata</taxon>
        <taxon>Sacoglossa</taxon>
        <taxon>Placobranchoidea</taxon>
        <taxon>Plakobranchidae</taxon>
        <taxon>Plakobranchus</taxon>
    </lineage>
</organism>
<feature type="region of interest" description="Disordered" evidence="1">
    <location>
        <begin position="29"/>
        <end position="49"/>
    </location>
</feature>
<feature type="region of interest" description="Disordered" evidence="1">
    <location>
        <begin position="68"/>
        <end position="107"/>
    </location>
</feature>
<keyword evidence="3" id="KW-1185">Reference proteome</keyword>
<protein>
    <submittedName>
        <fullName evidence="2">Uncharacterized protein</fullName>
    </submittedName>
</protein>
<dbReference type="EMBL" id="BLXT01007928">
    <property type="protein sequence ID" value="GFO44069.1"/>
    <property type="molecule type" value="Genomic_DNA"/>
</dbReference>